<evidence type="ECO:0000313" key="15">
    <source>
        <dbReference type="EMBL" id="TWT21232.1"/>
    </source>
</evidence>
<reference evidence="15 16" key="1">
    <citation type="journal article" date="2008" name="Int. J. Syst. Evol. Microbiol.">
        <title>Luteimonas marina sp. nov., isolated from seawater.</title>
        <authorList>
            <person name="Baik K.S."/>
            <person name="Park S.C."/>
            <person name="Kim M.S."/>
            <person name="Kim E.M."/>
            <person name="Park C."/>
            <person name="Chun J."/>
            <person name="Seong C.N."/>
        </authorList>
    </citation>
    <scope>NUCLEOTIDE SEQUENCE [LARGE SCALE GENOMIC DNA]</scope>
    <source>
        <strain evidence="15 16">FR1330</strain>
    </source>
</reference>
<dbReference type="InterPro" id="IPR046887">
    <property type="entry name" value="RsmE_PUA-like"/>
</dbReference>
<evidence type="ECO:0000259" key="13">
    <source>
        <dbReference type="Pfam" id="PF04452"/>
    </source>
</evidence>
<comment type="catalytic activity">
    <reaction evidence="11 12">
        <text>uridine(1498) in 16S rRNA + S-adenosyl-L-methionine = N(3)-methyluridine(1498) in 16S rRNA + S-adenosyl-L-homocysteine + H(+)</text>
        <dbReference type="Rhea" id="RHEA:42920"/>
        <dbReference type="Rhea" id="RHEA-COMP:10283"/>
        <dbReference type="Rhea" id="RHEA-COMP:10284"/>
        <dbReference type="ChEBI" id="CHEBI:15378"/>
        <dbReference type="ChEBI" id="CHEBI:57856"/>
        <dbReference type="ChEBI" id="CHEBI:59789"/>
        <dbReference type="ChEBI" id="CHEBI:65315"/>
        <dbReference type="ChEBI" id="CHEBI:74502"/>
        <dbReference type="EC" id="2.1.1.193"/>
    </reaction>
</comment>
<name>A0A5C5U6L4_9GAMM</name>
<dbReference type="NCBIfam" id="TIGR00046">
    <property type="entry name" value="RsmE family RNA methyltransferase"/>
    <property type="match status" value="1"/>
</dbReference>
<dbReference type="PANTHER" id="PTHR30027">
    <property type="entry name" value="RIBOSOMAL RNA SMALL SUBUNIT METHYLTRANSFERASE E"/>
    <property type="match status" value="1"/>
</dbReference>
<evidence type="ECO:0000256" key="3">
    <source>
        <dbReference type="ARBA" id="ARBA00012328"/>
    </source>
</evidence>
<dbReference type="NCBIfam" id="NF008692">
    <property type="entry name" value="PRK11713.1-5"/>
    <property type="match status" value="1"/>
</dbReference>
<dbReference type="InterPro" id="IPR015947">
    <property type="entry name" value="PUA-like_sf"/>
</dbReference>
<dbReference type="PIRSF" id="PIRSF015601">
    <property type="entry name" value="MTase_slr0722"/>
    <property type="match status" value="1"/>
</dbReference>
<protein>
    <recommendedName>
        <fullName evidence="4 12">Ribosomal RNA small subunit methyltransferase E</fullName>
        <ecNumber evidence="3 12">2.1.1.193</ecNumber>
    </recommendedName>
</protein>
<accession>A0A5C5U6L4</accession>
<evidence type="ECO:0000313" key="16">
    <source>
        <dbReference type="Proteomes" id="UP000319980"/>
    </source>
</evidence>
<evidence type="ECO:0000256" key="7">
    <source>
        <dbReference type="ARBA" id="ARBA00022603"/>
    </source>
</evidence>
<dbReference type="Gene3D" id="3.40.1280.10">
    <property type="match status" value="1"/>
</dbReference>
<evidence type="ECO:0000256" key="6">
    <source>
        <dbReference type="ARBA" id="ARBA00022552"/>
    </source>
</evidence>
<dbReference type="GO" id="GO:0070042">
    <property type="term" value="F:rRNA (uridine-N3-)-methyltransferase activity"/>
    <property type="evidence" value="ECO:0007669"/>
    <property type="project" value="TreeGrafter"/>
</dbReference>
<dbReference type="OrthoDB" id="9815641at2"/>
<dbReference type="RefSeq" id="WP_146386756.1">
    <property type="nucleotide sequence ID" value="NZ_VOHK01000003.1"/>
</dbReference>
<dbReference type="SUPFAM" id="SSF75217">
    <property type="entry name" value="alpha/beta knot"/>
    <property type="match status" value="1"/>
</dbReference>
<dbReference type="SUPFAM" id="SSF88697">
    <property type="entry name" value="PUA domain-like"/>
    <property type="match status" value="1"/>
</dbReference>
<dbReference type="GO" id="GO:0005737">
    <property type="term" value="C:cytoplasm"/>
    <property type="evidence" value="ECO:0007669"/>
    <property type="project" value="UniProtKB-SubCell"/>
</dbReference>
<comment type="caution">
    <text evidence="15">The sequence shown here is derived from an EMBL/GenBank/DDBJ whole genome shotgun (WGS) entry which is preliminary data.</text>
</comment>
<dbReference type="CDD" id="cd18084">
    <property type="entry name" value="RsmE-like"/>
    <property type="match status" value="1"/>
</dbReference>
<organism evidence="15 16">
    <name type="scientific">Luteimonas marina</name>
    <dbReference type="NCBI Taxonomy" id="488485"/>
    <lineage>
        <taxon>Bacteria</taxon>
        <taxon>Pseudomonadati</taxon>
        <taxon>Pseudomonadota</taxon>
        <taxon>Gammaproteobacteria</taxon>
        <taxon>Lysobacterales</taxon>
        <taxon>Lysobacteraceae</taxon>
        <taxon>Luteimonas</taxon>
    </lineage>
</organism>
<evidence type="ECO:0000256" key="4">
    <source>
        <dbReference type="ARBA" id="ARBA00013673"/>
    </source>
</evidence>
<evidence type="ECO:0000256" key="9">
    <source>
        <dbReference type="ARBA" id="ARBA00022691"/>
    </source>
</evidence>
<comment type="subcellular location">
    <subcellularLocation>
        <location evidence="1 12">Cytoplasm</location>
    </subcellularLocation>
</comment>
<keyword evidence="16" id="KW-1185">Reference proteome</keyword>
<dbReference type="Proteomes" id="UP000319980">
    <property type="component" value="Unassembled WGS sequence"/>
</dbReference>
<evidence type="ECO:0000256" key="11">
    <source>
        <dbReference type="ARBA" id="ARBA00047944"/>
    </source>
</evidence>
<keyword evidence="5 12" id="KW-0963">Cytoplasm</keyword>
<evidence type="ECO:0000256" key="5">
    <source>
        <dbReference type="ARBA" id="ARBA00022490"/>
    </source>
</evidence>
<dbReference type="Pfam" id="PF20260">
    <property type="entry name" value="PUA_4"/>
    <property type="match status" value="1"/>
</dbReference>
<comment type="similarity">
    <text evidence="2 12">Belongs to the RNA methyltransferase RsmE family.</text>
</comment>
<feature type="domain" description="Ribosomal RNA small subunit methyltransferase E methyltransferase" evidence="13">
    <location>
        <begin position="74"/>
        <end position="244"/>
    </location>
</feature>
<dbReference type="AlphaFoldDB" id="A0A5C5U6L4"/>
<keyword evidence="9 12" id="KW-0949">S-adenosyl-L-methionine</keyword>
<keyword evidence="6 12" id="KW-0698">rRNA processing</keyword>
<dbReference type="EC" id="2.1.1.193" evidence="3 12"/>
<dbReference type="InterPro" id="IPR046886">
    <property type="entry name" value="RsmE_MTase_dom"/>
</dbReference>
<evidence type="ECO:0000256" key="1">
    <source>
        <dbReference type="ARBA" id="ARBA00004496"/>
    </source>
</evidence>
<dbReference type="InterPro" id="IPR029026">
    <property type="entry name" value="tRNA_m1G_MTases_N"/>
</dbReference>
<evidence type="ECO:0000256" key="2">
    <source>
        <dbReference type="ARBA" id="ARBA00005528"/>
    </source>
</evidence>
<feature type="domain" description="Ribosomal RNA small subunit methyltransferase E PUA-like" evidence="14">
    <location>
        <begin position="21"/>
        <end position="64"/>
    </location>
</feature>
<sequence length="253" mass="26416">MRVIRAFVGAPLAIGARLALPEAAAAHLVRVLRLREGDDCVLFNGDGHDYPARIVAAGKRETLVEVHARQAVDNESPLRITLLQGIARGEKMDLILQKATELGVARIVPVEAERTEVRLDGARMEKRLAHWRSVVASACEQCGRARVPEVADPAAIAAVAAHADSAALKLTLDPAGPHGLSSLALPATGDAGARIAIAIAIGPEGGWSPRDRGQLQAAGFEGLGLGPRILRTETAGLAAIAALQALHGDLRGD</sequence>
<keyword evidence="8 12" id="KW-0808">Transferase</keyword>
<dbReference type="GO" id="GO:0070475">
    <property type="term" value="P:rRNA base methylation"/>
    <property type="evidence" value="ECO:0007669"/>
    <property type="project" value="TreeGrafter"/>
</dbReference>
<evidence type="ECO:0000256" key="12">
    <source>
        <dbReference type="PIRNR" id="PIRNR015601"/>
    </source>
</evidence>
<dbReference type="InterPro" id="IPR029028">
    <property type="entry name" value="Alpha/beta_knot_MTases"/>
</dbReference>
<evidence type="ECO:0000256" key="8">
    <source>
        <dbReference type="ARBA" id="ARBA00022679"/>
    </source>
</evidence>
<evidence type="ECO:0000259" key="14">
    <source>
        <dbReference type="Pfam" id="PF20260"/>
    </source>
</evidence>
<dbReference type="Pfam" id="PF04452">
    <property type="entry name" value="Methyltrans_RNA"/>
    <property type="match status" value="1"/>
</dbReference>
<dbReference type="PANTHER" id="PTHR30027:SF3">
    <property type="entry name" value="16S RRNA (URACIL(1498)-N(3))-METHYLTRANSFERASE"/>
    <property type="match status" value="1"/>
</dbReference>
<comment type="function">
    <text evidence="10 12">Specifically methylates the N3 position of the uracil ring of uridine 1498 (m3U1498) in 16S rRNA. Acts on the fully assembled 30S ribosomal subunit.</text>
</comment>
<keyword evidence="7 12" id="KW-0489">Methyltransferase</keyword>
<gene>
    <name evidence="15" type="ORF">FQY83_07685</name>
</gene>
<dbReference type="InterPro" id="IPR006700">
    <property type="entry name" value="RsmE"/>
</dbReference>
<dbReference type="EMBL" id="VOHK01000003">
    <property type="protein sequence ID" value="TWT21232.1"/>
    <property type="molecule type" value="Genomic_DNA"/>
</dbReference>
<evidence type="ECO:0000256" key="10">
    <source>
        <dbReference type="ARBA" id="ARBA00025699"/>
    </source>
</evidence>
<proteinExistence type="inferred from homology"/>